<reference evidence="1 2" key="1">
    <citation type="submission" date="2019-06" db="EMBL/GenBank/DDBJ databases">
        <title>Genome Sequence of the Brown Rot Fungal Pathogen Monilinia fructicola.</title>
        <authorList>
            <person name="De Miccolis Angelini R.M."/>
            <person name="Landi L."/>
            <person name="Abate D."/>
            <person name="Pollastro S."/>
            <person name="Romanazzi G."/>
            <person name="Faretra F."/>
        </authorList>
    </citation>
    <scope>NUCLEOTIDE SEQUENCE [LARGE SCALE GENOMIC DNA]</scope>
    <source>
        <strain evidence="1 2">Mfrc123</strain>
    </source>
</reference>
<evidence type="ECO:0000313" key="2">
    <source>
        <dbReference type="Proteomes" id="UP000322873"/>
    </source>
</evidence>
<accession>A0A5M9JH16</accession>
<comment type="caution">
    <text evidence="1">The sequence shown here is derived from an EMBL/GenBank/DDBJ whole genome shotgun (WGS) entry which is preliminary data.</text>
</comment>
<dbReference type="AlphaFoldDB" id="A0A5M9JH16"/>
<evidence type="ECO:0000313" key="1">
    <source>
        <dbReference type="EMBL" id="KAA8566395.1"/>
    </source>
</evidence>
<dbReference type="EMBL" id="VICG01000012">
    <property type="protein sequence ID" value="KAA8566395.1"/>
    <property type="molecule type" value="Genomic_DNA"/>
</dbReference>
<dbReference type="Proteomes" id="UP000322873">
    <property type="component" value="Unassembled WGS sequence"/>
</dbReference>
<protein>
    <submittedName>
        <fullName evidence="1">Uncharacterized protein</fullName>
    </submittedName>
</protein>
<keyword evidence="2" id="KW-1185">Reference proteome</keyword>
<name>A0A5M9JH16_MONFR</name>
<sequence length="68" mass="7605">MSQSPYPLKLFLDSNLFATLNETLLIPLEPHTPLAVIPLPLPKSRHSLHISFFLLISKPSCFCRAVSC</sequence>
<organism evidence="1 2">
    <name type="scientific">Monilinia fructicola</name>
    <name type="common">Brown rot fungus</name>
    <name type="synonym">Ciboria fructicola</name>
    <dbReference type="NCBI Taxonomy" id="38448"/>
    <lineage>
        <taxon>Eukaryota</taxon>
        <taxon>Fungi</taxon>
        <taxon>Dikarya</taxon>
        <taxon>Ascomycota</taxon>
        <taxon>Pezizomycotina</taxon>
        <taxon>Leotiomycetes</taxon>
        <taxon>Helotiales</taxon>
        <taxon>Sclerotiniaceae</taxon>
        <taxon>Monilinia</taxon>
    </lineage>
</organism>
<gene>
    <name evidence="1" type="ORF">EYC84_008965</name>
</gene>
<proteinExistence type="predicted"/>